<evidence type="ECO:0000313" key="8">
    <source>
        <dbReference type="Proteomes" id="UP000776276"/>
    </source>
</evidence>
<dbReference type="PANTHER" id="PTHR44688">
    <property type="entry name" value="DNA-BINDING TRANSCRIPTIONAL ACTIVATOR DEVR_DOSR"/>
    <property type="match status" value="1"/>
</dbReference>
<proteinExistence type="predicted"/>
<dbReference type="EMBL" id="JAHKRT010000001">
    <property type="protein sequence ID" value="MBU3076431.1"/>
    <property type="molecule type" value="Genomic_DNA"/>
</dbReference>
<reference evidence="7 8" key="1">
    <citation type="submission" date="2021-06" db="EMBL/GenBank/DDBJ databases">
        <title>Sphingomonas sp. XMGL2, whole genome shotgun sequencing project.</title>
        <authorList>
            <person name="Zhao G."/>
            <person name="Shen L."/>
        </authorList>
    </citation>
    <scope>NUCLEOTIDE SEQUENCE [LARGE SCALE GENOMIC DNA]</scope>
    <source>
        <strain evidence="7 8">XMGL2</strain>
    </source>
</reference>
<dbReference type="CDD" id="cd06170">
    <property type="entry name" value="LuxR_C_like"/>
    <property type="match status" value="1"/>
</dbReference>
<feature type="transmembrane region" description="Helical" evidence="5">
    <location>
        <begin position="160"/>
        <end position="185"/>
    </location>
</feature>
<gene>
    <name evidence="7" type="ORF">KOF26_01020</name>
</gene>
<dbReference type="PROSITE" id="PS00622">
    <property type="entry name" value="HTH_LUXR_1"/>
    <property type="match status" value="1"/>
</dbReference>
<evidence type="ECO:0000259" key="6">
    <source>
        <dbReference type="PROSITE" id="PS50043"/>
    </source>
</evidence>
<evidence type="ECO:0000313" key="7">
    <source>
        <dbReference type="EMBL" id="MBU3076431.1"/>
    </source>
</evidence>
<organism evidence="7 8">
    <name type="scientific">Sphingomonas quercus</name>
    <dbReference type="NCBI Taxonomy" id="2842451"/>
    <lineage>
        <taxon>Bacteria</taxon>
        <taxon>Pseudomonadati</taxon>
        <taxon>Pseudomonadota</taxon>
        <taxon>Alphaproteobacteria</taxon>
        <taxon>Sphingomonadales</taxon>
        <taxon>Sphingomonadaceae</taxon>
        <taxon>Sphingomonas</taxon>
    </lineage>
</organism>
<comment type="caution">
    <text evidence="7">The sequence shown here is derived from an EMBL/GenBank/DDBJ whole genome shotgun (WGS) entry which is preliminary data.</text>
</comment>
<evidence type="ECO:0000256" key="5">
    <source>
        <dbReference type="SAM" id="Phobius"/>
    </source>
</evidence>
<sequence>MARLINTPGVTADQPEVSSLTRRERECLQLVRRGLESKEIARELGLSHRTVDAYIDNARRRLKATSRRHAAELLAAFEGDQAIPYRILPEPQTLPAAPLAGADGASSTQRQGLEDEPDVSDAMLLKEPSAVFHHLPLTRGFPLPFRTDRRPVNDLGTGELLGVTAVLAGGLAMSATLSVIALVLLMHFLERIVLVGG</sequence>
<accession>A0ABS6BG23</accession>
<keyword evidence="5" id="KW-1133">Transmembrane helix</keyword>
<dbReference type="PROSITE" id="PS50043">
    <property type="entry name" value="HTH_LUXR_2"/>
    <property type="match status" value="1"/>
</dbReference>
<dbReference type="RefSeq" id="WP_216318627.1">
    <property type="nucleotide sequence ID" value="NZ_JAHKRT010000001.1"/>
</dbReference>
<evidence type="ECO:0000256" key="2">
    <source>
        <dbReference type="ARBA" id="ARBA00023125"/>
    </source>
</evidence>
<dbReference type="Proteomes" id="UP000776276">
    <property type="component" value="Unassembled WGS sequence"/>
</dbReference>
<keyword evidence="2" id="KW-0238">DNA-binding</keyword>
<dbReference type="SMART" id="SM00421">
    <property type="entry name" value="HTH_LUXR"/>
    <property type="match status" value="1"/>
</dbReference>
<keyword evidence="1" id="KW-0805">Transcription regulation</keyword>
<keyword evidence="5" id="KW-0472">Membrane</keyword>
<feature type="domain" description="HTH luxR-type" evidence="6">
    <location>
        <begin position="13"/>
        <end position="78"/>
    </location>
</feature>
<dbReference type="InterPro" id="IPR000792">
    <property type="entry name" value="Tscrpt_reg_LuxR_C"/>
</dbReference>
<keyword evidence="5" id="KW-0812">Transmembrane</keyword>
<protein>
    <submittedName>
        <fullName evidence="7">Helix-turn-helix transcriptional regulator</fullName>
    </submittedName>
</protein>
<evidence type="ECO:0000256" key="3">
    <source>
        <dbReference type="ARBA" id="ARBA00023163"/>
    </source>
</evidence>
<dbReference type="PANTHER" id="PTHR44688:SF16">
    <property type="entry name" value="DNA-BINDING TRANSCRIPTIONAL ACTIVATOR DEVR_DOSR"/>
    <property type="match status" value="1"/>
</dbReference>
<evidence type="ECO:0000256" key="1">
    <source>
        <dbReference type="ARBA" id="ARBA00023015"/>
    </source>
</evidence>
<keyword evidence="3" id="KW-0804">Transcription</keyword>
<dbReference type="Pfam" id="PF00196">
    <property type="entry name" value="GerE"/>
    <property type="match status" value="1"/>
</dbReference>
<keyword evidence="8" id="KW-1185">Reference proteome</keyword>
<name>A0ABS6BG23_9SPHN</name>
<evidence type="ECO:0000256" key="4">
    <source>
        <dbReference type="SAM" id="MobiDB-lite"/>
    </source>
</evidence>
<feature type="compositionally biased region" description="Low complexity" evidence="4">
    <location>
        <begin position="96"/>
        <end position="107"/>
    </location>
</feature>
<feature type="region of interest" description="Disordered" evidence="4">
    <location>
        <begin position="96"/>
        <end position="117"/>
    </location>
</feature>